<reference evidence="7 13" key="2">
    <citation type="submission" date="2018-07" db="EMBL/GenBank/DDBJ databases">
        <title>High quality draft genome sequencing of Enterococcus faecium exhibiting probiotic potential isolated from mucus of freshwater fish.</title>
        <authorList>
            <person name="El-Jeni R."/>
            <person name="Ghedira K."/>
            <person name="Abdelhak S."/>
            <person name="El-Bour M."/>
            <person name="Bouhaouala-Zahar B."/>
        </authorList>
    </citation>
    <scope>NUCLEOTIDE SEQUENCE [LARGE SCALE GENOMIC DNA]</scope>
    <source>
        <strain evidence="7 13">R.A73</strain>
    </source>
</reference>
<dbReference type="InterPro" id="IPR016192">
    <property type="entry name" value="APOBEC/CMP_deaminase_Zn-bd"/>
</dbReference>
<dbReference type="Proteomes" id="UP000448762">
    <property type="component" value="Unassembled WGS sequence"/>
</dbReference>
<dbReference type="EMBL" id="QOVC01000008">
    <property type="protein sequence ID" value="KAA0689748.1"/>
    <property type="molecule type" value="Genomic_DNA"/>
</dbReference>
<dbReference type="RefSeq" id="WP_002292397.1">
    <property type="nucleotide sequence ID" value="NZ_CABGIX010000031.1"/>
</dbReference>
<dbReference type="SUPFAM" id="SSF53927">
    <property type="entry name" value="Cytidine deaminase-like"/>
    <property type="match status" value="1"/>
</dbReference>
<dbReference type="EMBL" id="RKNM01000025">
    <property type="protein sequence ID" value="ROX53384.1"/>
    <property type="molecule type" value="Genomic_DNA"/>
</dbReference>
<evidence type="ECO:0000313" key="8">
    <source>
        <dbReference type="EMBL" id="OTN95824.1"/>
    </source>
</evidence>
<dbReference type="EMBL" id="CP033041">
    <property type="protein sequence ID" value="AYM73379.1"/>
    <property type="molecule type" value="Genomic_DNA"/>
</dbReference>
<dbReference type="Proteomes" id="UP000275747">
    <property type="component" value="Chromosome"/>
</dbReference>
<evidence type="ECO:0000313" key="7">
    <source>
        <dbReference type="EMBL" id="KAA0689748.1"/>
    </source>
</evidence>
<keyword evidence="4" id="KW-0862">Zinc</keyword>
<keyword evidence="3" id="KW-0378">Hydrolase</keyword>
<evidence type="ECO:0000313" key="13">
    <source>
        <dbReference type="Proteomes" id="UP000448762"/>
    </source>
</evidence>
<reference evidence="6 11" key="3">
    <citation type="submission" date="2018-10" db="EMBL/GenBank/DDBJ databases">
        <title>Escaping from acidified nitrite in gastric host defense: Transcriptomic basis for resistance to free nitrous acid in Enterococcus faecalis.</title>
        <authorList>
            <person name="Yu Z."/>
            <person name="Shi D."/>
            <person name="Liu W."/>
            <person name="Meng F."/>
        </authorList>
    </citation>
    <scope>NUCLEOTIDE SEQUENCE [LARGE SCALE GENOMIC DNA]</scope>
    <source>
        <strain evidence="6 11">JE1</strain>
    </source>
</reference>
<dbReference type="Proteomes" id="UP000194885">
    <property type="component" value="Unassembled WGS sequence"/>
</dbReference>
<dbReference type="Gene3D" id="3.40.140.10">
    <property type="entry name" value="Cytidine Deaminase, domain 2"/>
    <property type="match status" value="1"/>
</dbReference>
<dbReference type="Proteomes" id="UP000281752">
    <property type="component" value="Unassembled WGS sequence"/>
</dbReference>
<evidence type="ECO:0000256" key="2">
    <source>
        <dbReference type="ARBA" id="ARBA00022723"/>
    </source>
</evidence>
<dbReference type="PROSITE" id="PS00903">
    <property type="entry name" value="CYT_DCMP_DEAMINASES_1"/>
    <property type="match status" value="1"/>
</dbReference>
<proteinExistence type="inferred from homology"/>
<sequence length="132" mass="14295">MSDLSTMDLELVDAATEVIKSNIDLVSFNHTVGAAVRCTNGNVYTGVNVYSNHGACAEIIALGTAISRGERDFECIVAVGGDHSDMIYSPCGNCRQFILEYAPDCEIIVSTEEGAKKIKITDLIPYAYHRSE</sequence>
<dbReference type="InterPro" id="IPR002125">
    <property type="entry name" value="CMP_dCMP_dom"/>
</dbReference>
<evidence type="ECO:0000313" key="9">
    <source>
        <dbReference type="EMBL" id="ROX53384.1"/>
    </source>
</evidence>
<comment type="similarity">
    <text evidence="1">Belongs to the cytidine and deoxycytidylate deaminase family.</text>
</comment>
<dbReference type="GO" id="GO:0055086">
    <property type="term" value="P:nucleobase-containing small molecule metabolic process"/>
    <property type="evidence" value="ECO:0007669"/>
    <property type="project" value="UniProtKB-ARBA"/>
</dbReference>
<evidence type="ECO:0000259" key="5">
    <source>
        <dbReference type="PROSITE" id="PS51747"/>
    </source>
</evidence>
<dbReference type="GO" id="GO:0005829">
    <property type="term" value="C:cytosol"/>
    <property type="evidence" value="ECO:0007669"/>
    <property type="project" value="TreeGrafter"/>
</dbReference>
<dbReference type="PANTHER" id="PTHR11644">
    <property type="entry name" value="CYTIDINE DEAMINASE"/>
    <property type="match status" value="1"/>
</dbReference>
<organism evidence="8 10">
    <name type="scientific">Enterococcus faecium</name>
    <name type="common">Streptococcus faecium</name>
    <dbReference type="NCBI Taxonomy" id="1352"/>
    <lineage>
        <taxon>Bacteria</taxon>
        <taxon>Bacillati</taxon>
        <taxon>Bacillota</taxon>
        <taxon>Bacilli</taxon>
        <taxon>Lactobacillales</taxon>
        <taxon>Enterococcaceae</taxon>
        <taxon>Enterococcus</taxon>
    </lineage>
</organism>
<dbReference type="Pfam" id="PF00383">
    <property type="entry name" value="dCMP_cyt_deam_1"/>
    <property type="match status" value="1"/>
</dbReference>
<dbReference type="InterPro" id="IPR050202">
    <property type="entry name" value="Cyt/Deoxycyt_deaminase"/>
</dbReference>
<dbReference type="PANTHER" id="PTHR11644:SF2">
    <property type="entry name" value="CYTIDINE DEAMINASE"/>
    <property type="match status" value="1"/>
</dbReference>
<feature type="domain" description="CMP/dCMP-type deaminase" evidence="5">
    <location>
        <begin position="6"/>
        <end position="131"/>
    </location>
</feature>
<dbReference type="AlphaFoldDB" id="A0A242BJZ6"/>
<evidence type="ECO:0000256" key="1">
    <source>
        <dbReference type="ARBA" id="ARBA00006576"/>
    </source>
</evidence>
<dbReference type="GO" id="GO:0008270">
    <property type="term" value="F:zinc ion binding"/>
    <property type="evidence" value="ECO:0007669"/>
    <property type="project" value="InterPro"/>
</dbReference>
<dbReference type="GO" id="GO:0042802">
    <property type="term" value="F:identical protein binding"/>
    <property type="evidence" value="ECO:0007669"/>
    <property type="project" value="UniProtKB-ARBA"/>
</dbReference>
<protein>
    <submittedName>
        <fullName evidence="8">Cytidine deaminase</fullName>
    </submittedName>
</protein>
<dbReference type="GO" id="GO:0072527">
    <property type="term" value="P:pyrimidine-containing compound metabolic process"/>
    <property type="evidence" value="ECO:0007669"/>
    <property type="project" value="UniProtKB-ARBA"/>
</dbReference>
<evidence type="ECO:0000256" key="4">
    <source>
        <dbReference type="ARBA" id="ARBA00022833"/>
    </source>
</evidence>
<gene>
    <name evidence="8" type="ORF">A5810_000129</name>
    <name evidence="6" type="ORF">D9Z05_08950</name>
    <name evidence="7" type="ORF">DTX73_10825</name>
    <name evidence="9" type="ORF">EGW36_13065</name>
</gene>
<name>A0A242BJZ6_ENTFC</name>
<dbReference type="InterPro" id="IPR016193">
    <property type="entry name" value="Cytidine_deaminase-like"/>
</dbReference>
<evidence type="ECO:0000313" key="12">
    <source>
        <dbReference type="Proteomes" id="UP000281752"/>
    </source>
</evidence>
<dbReference type="PROSITE" id="PS51747">
    <property type="entry name" value="CYT_DCMP_DEAMINASES_2"/>
    <property type="match status" value="1"/>
</dbReference>
<evidence type="ECO:0000313" key="6">
    <source>
        <dbReference type="EMBL" id="AYM73379.1"/>
    </source>
</evidence>
<evidence type="ECO:0000313" key="10">
    <source>
        <dbReference type="Proteomes" id="UP000194885"/>
    </source>
</evidence>
<accession>A0A242BJZ6</accession>
<keyword evidence="2" id="KW-0479">Metal-binding</keyword>
<evidence type="ECO:0000256" key="3">
    <source>
        <dbReference type="ARBA" id="ARBA00022801"/>
    </source>
</evidence>
<reference evidence="9 12" key="4">
    <citation type="submission" date="2018-10" db="EMBL/GenBank/DDBJ databases">
        <title>Genotypes and phenotypes of Enterococci isolated from broiler chickens.</title>
        <authorList>
            <person name="Muhammad A.R."/>
            <person name="Diarra M.S."/>
        </authorList>
    </citation>
    <scope>NUCLEOTIDE SEQUENCE [LARGE SCALE GENOMIC DNA]</scope>
    <source>
        <strain evidence="9 12">P5 C A 35</strain>
    </source>
</reference>
<dbReference type="GO" id="GO:0004126">
    <property type="term" value="F:cytidine deaminase activity"/>
    <property type="evidence" value="ECO:0007669"/>
    <property type="project" value="TreeGrafter"/>
</dbReference>
<dbReference type="EMBL" id="NGKW01000001">
    <property type="protein sequence ID" value="OTN95824.1"/>
    <property type="molecule type" value="Genomic_DNA"/>
</dbReference>
<evidence type="ECO:0000313" key="11">
    <source>
        <dbReference type="Proteomes" id="UP000275747"/>
    </source>
</evidence>
<dbReference type="CDD" id="cd01283">
    <property type="entry name" value="cytidine_deaminase"/>
    <property type="match status" value="1"/>
</dbReference>
<reference evidence="8 10" key="1">
    <citation type="submission" date="2017-05" db="EMBL/GenBank/DDBJ databases">
        <title>The Genome Sequence of Enterococcus faecium 7H8_DIV0219.</title>
        <authorList>
            <consortium name="The Broad Institute Genomics Platform"/>
            <consortium name="The Broad Institute Genomic Center for Infectious Diseases"/>
            <person name="Earl A."/>
            <person name="Manson A."/>
            <person name="Schwartman J."/>
            <person name="Gilmore M."/>
            <person name="Abouelleil A."/>
            <person name="Cao P."/>
            <person name="Chapman S."/>
            <person name="Cusick C."/>
            <person name="Shea T."/>
            <person name="Young S."/>
            <person name="Neafsey D."/>
            <person name="Nusbaum C."/>
            <person name="Birren B."/>
        </authorList>
    </citation>
    <scope>NUCLEOTIDE SEQUENCE [LARGE SCALE GENOMIC DNA]</scope>
    <source>
        <strain evidence="8 10">7H8_DIV0219</strain>
    </source>
</reference>